<dbReference type="AlphaFoldDB" id="A0A8H3CVK4"/>
<feature type="compositionally biased region" description="Polar residues" evidence="1">
    <location>
        <begin position="182"/>
        <end position="192"/>
    </location>
</feature>
<dbReference type="Proteomes" id="UP000663843">
    <property type="component" value="Unassembled WGS sequence"/>
</dbReference>
<evidence type="ECO:0000313" key="2">
    <source>
        <dbReference type="EMBL" id="CAE6497950.1"/>
    </source>
</evidence>
<reference evidence="2" key="1">
    <citation type="submission" date="2021-01" db="EMBL/GenBank/DDBJ databases">
        <authorList>
            <person name="Kaushik A."/>
        </authorList>
    </citation>
    <scope>NUCLEOTIDE SEQUENCE</scope>
    <source>
        <strain evidence="2">AG2-2IIIB</strain>
    </source>
</reference>
<name>A0A8H3CVK4_9AGAM</name>
<gene>
    <name evidence="2" type="ORF">RDB_LOCUS136472</name>
</gene>
<feature type="region of interest" description="Disordered" evidence="1">
    <location>
        <begin position="1"/>
        <end position="112"/>
    </location>
</feature>
<feature type="compositionally biased region" description="Polar residues" evidence="1">
    <location>
        <begin position="72"/>
        <end position="84"/>
    </location>
</feature>
<feature type="region of interest" description="Disordered" evidence="1">
    <location>
        <begin position="124"/>
        <end position="203"/>
    </location>
</feature>
<feature type="compositionally biased region" description="Polar residues" evidence="1">
    <location>
        <begin position="7"/>
        <end position="21"/>
    </location>
</feature>
<sequence>MPPTRSIIYSRQQSVPTVDYSSESDHEQQYSVLDEFVQLPDEDQPHGGSTLATSNLDEASTANKERKLPGNSAFTSTPLKQSWTPEGKALPAIGNRTTHEPGPAPTATARARSLKLEPLLRIDRQQEVSGNHPRLNPVAPVQQPQRYPQQFDHTPSASPSTESNPPTQAEHPGSADLPNLKHASSTHPNAHTQPAIALAFSWD</sequence>
<protein>
    <submittedName>
        <fullName evidence="2">Uncharacterized protein</fullName>
    </submittedName>
</protein>
<evidence type="ECO:0000256" key="1">
    <source>
        <dbReference type="SAM" id="MobiDB-lite"/>
    </source>
</evidence>
<comment type="caution">
    <text evidence="2">The sequence shown here is derived from an EMBL/GenBank/DDBJ whole genome shotgun (WGS) entry which is preliminary data.</text>
</comment>
<accession>A0A8H3CVK4</accession>
<feature type="compositionally biased region" description="Polar residues" evidence="1">
    <location>
        <begin position="50"/>
        <end position="62"/>
    </location>
</feature>
<feature type="compositionally biased region" description="Polar residues" evidence="1">
    <location>
        <begin position="142"/>
        <end position="167"/>
    </location>
</feature>
<dbReference type="EMBL" id="CAJMWT010004892">
    <property type="protein sequence ID" value="CAE6497950.1"/>
    <property type="molecule type" value="Genomic_DNA"/>
</dbReference>
<evidence type="ECO:0000313" key="3">
    <source>
        <dbReference type="Proteomes" id="UP000663843"/>
    </source>
</evidence>
<proteinExistence type="predicted"/>
<organism evidence="2 3">
    <name type="scientific">Rhizoctonia solani</name>
    <dbReference type="NCBI Taxonomy" id="456999"/>
    <lineage>
        <taxon>Eukaryota</taxon>
        <taxon>Fungi</taxon>
        <taxon>Dikarya</taxon>
        <taxon>Basidiomycota</taxon>
        <taxon>Agaricomycotina</taxon>
        <taxon>Agaricomycetes</taxon>
        <taxon>Cantharellales</taxon>
        <taxon>Ceratobasidiaceae</taxon>
        <taxon>Rhizoctonia</taxon>
    </lineage>
</organism>